<dbReference type="Pfam" id="PF03992">
    <property type="entry name" value="ABM"/>
    <property type="match status" value="1"/>
</dbReference>
<dbReference type="OrthoDB" id="287932at2"/>
<dbReference type="GO" id="GO:0004497">
    <property type="term" value="F:monooxygenase activity"/>
    <property type="evidence" value="ECO:0007669"/>
    <property type="project" value="UniProtKB-KW"/>
</dbReference>
<organism evidence="2 3">
    <name type="scientific">Niallia nealsonii</name>
    <dbReference type="NCBI Taxonomy" id="115979"/>
    <lineage>
        <taxon>Bacteria</taxon>
        <taxon>Bacillati</taxon>
        <taxon>Bacillota</taxon>
        <taxon>Bacilli</taxon>
        <taxon>Bacillales</taxon>
        <taxon>Bacillaceae</taxon>
        <taxon>Niallia</taxon>
    </lineage>
</organism>
<gene>
    <name evidence="2" type="ORF">CWS01_04655</name>
</gene>
<proteinExistence type="predicted"/>
<evidence type="ECO:0000313" key="3">
    <source>
        <dbReference type="Proteomes" id="UP000233375"/>
    </source>
</evidence>
<evidence type="ECO:0000313" key="2">
    <source>
        <dbReference type="EMBL" id="PKG24854.1"/>
    </source>
</evidence>
<dbReference type="InterPro" id="IPR050744">
    <property type="entry name" value="AI-2_Isomerase_LsrG"/>
</dbReference>
<dbReference type="Gene3D" id="3.30.70.100">
    <property type="match status" value="1"/>
</dbReference>
<keyword evidence="3" id="KW-1185">Reference proteome</keyword>
<dbReference type="EMBL" id="PISE01000010">
    <property type="protein sequence ID" value="PKG24854.1"/>
    <property type="molecule type" value="Genomic_DNA"/>
</dbReference>
<dbReference type="PROSITE" id="PS51725">
    <property type="entry name" value="ABM"/>
    <property type="match status" value="1"/>
</dbReference>
<name>A0A2N0Z5T9_9BACI</name>
<accession>A0A2N0Z5T9</accession>
<dbReference type="InterPro" id="IPR011008">
    <property type="entry name" value="Dimeric_a/b-barrel"/>
</dbReference>
<keyword evidence="2" id="KW-0503">Monooxygenase</keyword>
<dbReference type="AlphaFoldDB" id="A0A2N0Z5T9"/>
<feature type="domain" description="ABM" evidence="1">
    <location>
        <begin position="2"/>
        <end position="91"/>
    </location>
</feature>
<dbReference type="PANTHER" id="PTHR33336:SF3">
    <property type="entry name" value="ABM DOMAIN-CONTAINING PROTEIN"/>
    <property type="match status" value="1"/>
</dbReference>
<keyword evidence="2" id="KW-0560">Oxidoreductase</keyword>
<comment type="caution">
    <text evidence="2">The sequence shown here is derived from an EMBL/GenBank/DDBJ whole genome shotgun (WGS) entry which is preliminary data.</text>
</comment>
<sequence>MIIIHAAMTVKEDKQDEFLQEVQQLVEDTKKEAGNITYQLLKNTSETNVYTMVEVWKDMEAVASHNKSEHFVGFTQKARDFLAAPLQVDIYDGKKVQQ</sequence>
<dbReference type="Proteomes" id="UP000233375">
    <property type="component" value="Unassembled WGS sequence"/>
</dbReference>
<dbReference type="RefSeq" id="WP_101175884.1">
    <property type="nucleotide sequence ID" value="NZ_PISE01000010.1"/>
</dbReference>
<evidence type="ECO:0000259" key="1">
    <source>
        <dbReference type="PROSITE" id="PS51725"/>
    </source>
</evidence>
<dbReference type="PANTHER" id="PTHR33336">
    <property type="entry name" value="QUINOL MONOOXYGENASE YGIN-RELATED"/>
    <property type="match status" value="1"/>
</dbReference>
<dbReference type="InterPro" id="IPR007138">
    <property type="entry name" value="ABM_dom"/>
</dbReference>
<protein>
    <submittedName>
        <fullName evidence="2">Antibiotic biosynthesis monooxygenase</fullName>
    </submittedName>
</protein>
<reference evidence="2 3" key="1">
    <citation type="journal article" date="2003" name="Int. J. Syst. Evol. Microbiol.">
        <title>Bacillus nealsonii sp. nov., isolated from a spacecraft-assembly facility, whose spores are gamma-radiation resistant.</title>
        <authorList>
            <person name="Venkateswaran K."/>
            <person name="Kempf M."/>
            <person name="Chen F."/>
            <person name="Satomi M."/>
            <person name="Nicholson W."/>
            <person name="Kern R."/>
        </authorList>
    </citation>
    <scope>NUCLEOTIDE SEQUENCE [LARGE SCALE GENOMIC DNA]</scope>
    <source>
        <strain evidence="2 3">FO-92</strain>
    </source>
</reference>
<dbReference type="SUPFAM" id="SSF54909">
    <property type="entry name" value="Dimeric alpha+beta barrel"/>
    <property type="match status" value="1"/>
</dbReference>